<dbReference type="Gene3D" id="3.30.565.10">
    <property type="entry name" value="Histidine kinase-like ATPase, C-terminal domain"/>
    <property type="match status" value="1"/>
</dbReference>
<keyword evidence="9" id="KW-0812">Transmembrane</keyword>
<feature type="transmembrane region" description="Helical" evidence="9">
    <location>
        <begin position="12"/>
        <end position="29"/>
    </location>
</feature>
<evidence type="ECO:0000256" key="3">
    <source>
        <dbReference type="ARBA" id="ARBA00022553"/>
    </source>
</evidence>
<accession>A0ABU1MDM6</accession>
<dbReference type="PROSITE" id="PS50109">
    <property type="entry name" value="HIS_KIN"/>
    <property type="match status" value="1"/>
</dbReference>
<dbReference type="Gene3D" id="1.10.287.130">
    <property type="match status" value="1"/>
</dbReference>
<reference evidence="11 12" key="1">
    <citation type="submission" date="2023-07" db="EMBL/GenBank/DDBJ databases">
        <title>Sorghum-associated microbial communities from plants grown in Nebraska, USA.</title>
        <authorList>
            <person name="Schachtman D."/>
        </authorList>
    </citation>
    <scope>NUCLEOTIDE SEQUENCE [LARGE SCALE GENOMIC DNA]</scope>
    <source>
        <strain evidence="11 12">DS1730</strain>
    </source>
</reference>
<keyword evidence="6 11" id="KW-0418">Kinase</keyword>
<dbReference type="InterPro" id="IPR003594">
    <property type="entry name" value="HATPase_dom"/>
</dbReference>
<dbReference type="PRINTS" id="PR00344">
    <property type="entry name" value="BCTRLSENSOR"/>
</dbReference>
<dbReference type="GO" id="GO:0016301">
    <property type="term" value="F:kinase activity"/>
    <property type="evidence" value="ECO:0007669"/>
    <property type="project" value="UniProtKB-KW"/>
</dbReference>
<dbReference type="InterPro" id="IPR036890">
    <property type="entry name" value="HATPase_C_sf"/>
</dbReference>
<feature type="domain" description="Histidine kinase" evidence="10">
    <location>
        <begin position="312"/>
        <end position="527"/>
    </location>
</feature>
<dbReference type="PANTHER" id="PTHR43065">
    <property type="entry name" value="SENSOR HISTIDINE KINASE"/>
    <property type="match status" value="1"/>
</dbReference>
<sequence length="532" mass="58669">MSKNMCSRPKSTASILAIWLMFMALYLAVSTNRSLKNEATELNEAGFLLHRMISQRVAQHDAHMTTLASLILADESKKPQLITQVSDSIMRFYPRIKAIQEIEITWREPSATTDVLQILSVPLDATLPDYQSLGREIFVQKAGEVRSYISPSSDQGYLLAKKLKDTNPAVALVMQIDAQKLIDLDELPAWANIRLILDGSMVMEQKAKQKASGWLASPWFSRVIDSGSQPLLLTMDYPIALTDLVDGTSLAMVAIVSLIVLSLLGYSLQHRREVRRLKASAEMAEQRSITLARETRLAHAARVNSMGELASGIAHELAQPLTALMSQSRAAERLVEQSGIDNALLKKAMAANVREARRAGDMLKRMRDYISNRPPKPVPVEINNVIHDTAELLHTELEQRNIALNFTLEPNLPTIMADPVELEQVFNNLIRNASDSLNEAGISGGKISVSTKREGEHICVSICDNGPGIPADLQPRLFEPFFTTKKDGMGLGLTLCSTLIERVGGHIKAQNNDDGGACFMVWLPIQNKGANT</sequence>
<keyword evidence="12" id="KW-1185">Reference proteome</keyword>
<dbReference type="CDD" id="cd00082">
    <property type="entry name" value="HisKA"/>
    <property type="match status" value="1"/>
</dbReference>
<dbReference type="InterPro" id="IPR005467">
    <property type="entry name" value="His_kinase_dom"/>
</dbReference>
<keyword evidence="5" id="KW-0547">Nucleotide-binding</keyword>
<keyword evidence="8" id="KW-0902">Two-component regulatory system</keyword>
<organism evidence="11 12">
    <name type="scientific">Brucella pseudogrignonensis</name>
    <dbReference type="NCBI Taxonomy" id="419475"/>
    <lineage>
        <taxon>Bacteria</taxon>
        <taxon>Pseudomonadati</taxon>
        <taxon>Pseudomonadota</taxon>
        <taxon>Alphaproteobacteria</taxon>
        <taxon>Hyphomicrobiales</taxon>
        <taxon>Brucellaceae</taxon>
        <taxon>Brucella/Ochrobactrum group</taxon>
        <taxon>Brucella</taxon>
    </lineage>
</organism>
<dbReference type="PANTHER" id="PTHR43065:SF10">
    <property type="entry name" value="PEROXIDE STRESS-ACTIVATED HISTIDINE KINASE MAK3"/>
    <property type="match status" value="1"/>
</dbReference>
<dbReference type="CDD" id="cd00075">
    <property type="entry name" value="HATPase"/>
    <property type="match status" value="1"/>
</dbReference>
<evidence type="ECO:0000256" key="2">
    <source>
        <dbReference type="ARBA" id="ARBA00012438"/>
    </source>
</evidence>
<dbReference type="EMBL" id="JAVDQT010000008">
    <property type="protein sequence ID" value="MDR6434145.1"/>
    <property type="molecule type" value="Genomic_DNA"/>
</dbReference>
<evidence type="ECO:0000313" key="11">
    <source>
        <dbReference type="EMBL" id="MDR6434145.1"/>
    </source>
</evidence>
<keyword evidence="3" id="KW-0597">Phosphoprotein</keyword>
<evidence type="ECO:0000256" key="1">
    <source>
        <dbReference type="ARBA" id="ARBA00000085"/>
    </source>
</evidence>
<dbReference type="SMART" id="SM00387">
    <property type="entry name" value="HATPase_c"/>
    <property type="match status" value="1"/>
</dbReference>
<dbReference type="EC" id="2.7.13.3" evidence="2"/>
<dbReference type="InterPro" id="IPR004358">
    <property type="entry name" value="Sig_transdc_His_kin-like_C"/>
</dbReference>
<evidence type="ECO:0000256" key="6">
    <source>
        <dbReference type="ARBA" id="ARBA00022777"/>
    </source>
</evidence>
<evidence type="ECO:0000256" key="9">
    <source>
        <dbReference type="SAM" id="Phobius"/>
    </source>
</evidence>
<evidence type="ECO:0000256" key="4">
    <source>
        <dbReference type="ARBA" id="ARBA00022679"/>
    </source>
</evidence>
<name>A0ABU1MDM6_9HYPH</name>
<dbReference type="RefSeq" id="WP_310015454.1">
    <property type="nucleotide sequence ID" value="NZ_JAVDQT010000008.1"/>
</dbReference>
<evidence type="ECO:0000256" key="8">
    <source>
        <dbReference type="ARBA" id="ARBA00023012"/>
    </source>
</evidence>
<protein>
    <recommendedName>
        <fullName evidence="2">histidine kinase</fullName>
        <ecNumber evidence="2">2.7.13.3</ecNumber>
    </recommendedName>
</protein>
<evidence type="ECO:0000313" key="12">
    <source>
        <dbReference type="Proteomes" id="UP001184614"/>
    </source>
</evidence>
<dbReference type="InterPro" id="IPR036097">
    <property type="entry name" value="HisK_dim/P_sf"/>
</dbReference>
<keyword evidence="7" id="KW-0067">ATP-binding</keyword>
<keyword evidence="9" id="KW-1133">Transmembrane helix</keyword>
<gene>
    <name evidence="11" type="ORF">J2782_003893</name>
</gene>
<dbReference type="SUPFAM" id="SSF55874">
    <property type="entry name" value="ATPase domain of HSP90 chaperone/DNA topoisomerase II/histidine kinase"/>
    <property type="match status" value="1"/>
</dbReference>
<proteinExistence type="predicted"/>
<dbReference type="InterPro" id="IPR003661">
    <property type="entry name" value="HisK_dim/P_dom"/>
</dbReference>
<dbReference type="Proteomes" id="UP001184614">
    <property type="component" value="Unassembled WGS sequence"/>
</dbReference>
<keyword evidence="4" id="KW-0808">Transferase</keyword>
<keyword evidence="9" id="KW-0472">Membrane</keyword>
<feature type="transmembrane region" description="Helical" evidence="9">
    <location>
        <begin position="250"/>
        <end position="268"/>
    </location>
</feature>
<evidence type="ECO:0000256" key="7">
    <source>
        <dbReference type="ARBA" id="ARBA00022840"/>
    </source>
</evidence>
<comment type="catalytic activity">
    <reaction evidence="1">
        <text>ATP + protein L-histidine = ADP + protein N-phospho-L-histidine.</text>
        <dbReference type="EC" id="2.7.13.3"/>
    </reaction>
</comment>
<evidence type="ECO:0000259" key="10">
    <source>
        <dbReference type="PROSITE" id="PS50109"/>
    </source>
</evidence>
<dbReference type="SMART" id="SM00388">
    <property type="entry name" value="HisKA"/>
    <property type="match status" value="1"/>
</dbReference>
<dbReference type="Pfam" id="PF02518">
    <property type="entry name" value="HATPase_c"/>
    <property type="match status" value="1"/>
</dbReference>
<dbReference type="SUPFAM" id="SSF47384">
    <property type="entry name" value="Homodimeric domain of signal transducing histidine kinase"/>
    <property type="match status" value="1"/>
</dbReference>
<evidence type="ECO:0000256" key="5">
    <source>
        <dbReference type="ARBA" id="ARBA00022741"/>
    </source>
</evidence>
<comment type="caution">
    <text evidence="11">The sequence shown here is derived from an EMBL/GenBank/DDBJ whole genome shotgun (WGS) entry which is preliminary data.</text>
</comment>